<dbReference type="Proteomes" id="UP000007464">
    <property type="component" value="Chromosome"/>
</dbReference>
<dbReference type="KEGG" id="bva:BVAF_608"/>
<dbReference type="GO" id="GO:0009263">
    <property type="term" value="P:deoxyribonucleotide biosynthetic process"/>
    <property type="evidence" value="ECO:0007669"/>
    <property type="project" value="UniProtKB-KW"/>
</dbReference>
<organism evidence="9 10">
    <name type="scientific">Blochmanniella vafra (strain BVAF)</name>
    <dbReference type="NCBI Taxonomy" id="859654"/>
    <lineage>
        <taxon>Bacteria</taxon>
        <taxon>Pseudomonadati</taxon>
        <taxon>Pseudomonadota</taxon>
        <taxon>Gammaproteobacteria</taxon>
        <taxon>Enterobacterales</taxon>
        <taxon>Enterobacteriaceae</taxon>
        <taxon>ant endosymbionts</taxon>
        <taxon>Candidatus Blochmanniella</taxon>
    </lineage>
</organism>
<evidence type="ECO:0000256" key="2">
    <source>
        <dbReference type="ARBA" id="ARBA00022448"/>
    </source>
</evidence>
<evidence type="ECO:0000256" key="1">
    <source>
        <dbReference type="ARBA" id="ARBA00007787"/>
    </source>
</evidence>
<dbReference type="PROSITE" id="PS00195">
    <property type="entry name" value="GLUTAREDOXIN_1"/>
    <property type="match status" value="1"/>
</dbReference>
<keyword evidence="2 7" id="KW-0813">Transport</keyword>
<dbReference type="GO" id="GO:0045454">
    <property type="term" value="P:cell redox homeostasis"/>
    <property type="evidence" value="ECO:0007669"/>
    <property type="project" value="InterPro"/>
</dbReference>
<proteinExistence type="inferred from homology"/>
<evidence type="ECO:0000313" key="9">
    <source>
        <dbReference type="EMBL" id="ADV33979.1"/>
    </source>
</evidence>
<dbReference type="PROSITE" id="PS51354">
    <property type="entry name" value="GLUTAREDOXIN_2"/>
    <property type="match status" value="1"/>
</dbReference>
<sequence>MSYNIEIYIRKGCPYCDKAKSFLKSKSLNFKEIFVGRDSSDATYLEMRTRSGGCVTVPQIFINGKHIGGSDDLLKFNDDQEALNLVLK</sequence>
<evidence type="ECO:0000256" key="4">
    <source>
        <dbReference type="ARBA" id="ARBA00023116"/>
    </source>
</evidence>
<keyword evidence="7" id="KW-0963">Cytoplasm</keyword>
<dbReference type="EMBL" id="CP002189">
    <property type="protein sequence ID" value="ADV33979.1"/>
    <property type="molecule type" value="Genomic_DNA"/>
</dbReference>
<dbReference type="Gene3D" id="3.40.30.10">
    <property type="entry name" value="Glutaredoxin"/>
    <property type="match status" value="1"/>
</dbReference>
<dbReference type="GO" id="GO:0034599">
    <property type="term" value="P:cellular response to oxidative stress"/>
    <property type="evidence" value="ECO:0007669"/>
    <property type="project" value="TreeGrafter"/>
</dbReference>
<dbReference type="InterPro" id="IPR011900">
    <property type="entry name" value="GRX_bact"/>
</dbReference>
<evidence type="ECO:0000259" key="8">
    <source>
        <dbReference type="Pfam" id="PF00462"/>
    </source>
</evidence>
<dbReference type="AlphaFoldDB" id="E8Q784"/>
<evidence type="ECO:0000256" key="7">
    <source>
        <dbReference type="RuleBase" id="RU364065"/>
    </source>
</evidence>
<comment type="similarity">
    <text evidence="1 7">Belongs to the glutaredoxin family.</text>
</comment>
<keyword evidence="3 7" id="KW-0249">Electron transport</keyword>
<dbReference type="HOGENOM" id="CLU_026126_7_3_6"/>
<dbReference type="InterPro" id="IPR014025">
    <property type="entry name" value="Glutaredoxin_subgr"/>
</dbReference>
<dbReference type="STRING" id="859654.BVAF_608"/>
<dbReference type="PRINTS" id="PR00160">
    <property type="entry name" value="GLUTAREDOXIN"/>
</dbReference>
<dbReference type="GO" id="GO:0005737">
    <property type="term" value="C:cytoplasm"/>
    <property type="evidence" value="ECO:0007669"/>
    <property type="project" value="TreeGrafter"/>
</dbReference>
<keyword evidence="4" id="KW-0215">Deoxyribonucleotide synthesis</keyword>
<name>E8Q784_BLOVB</name>
<dbReference type="PANTHER" id="PTHR45694:SF18">
    <property type="entry name" value="GLUTAREDOXIN-1-RELATED"/>
    <property type="match status" value="1"/>
</dbReference>
<dbReference type="InterPro" id="IPR011767">
    <property type="entry name" value="GLR_AS"/>
</dbReference>
<evidence type="ECO:0000256" key="3">
    <source>
        <dbReference type="ARBA" id="ARBA00022982"/>
    </source>
</evidence>
<evidence type="ECO:0000256" key="6">
    <source>
        <dbReference type="ARBA" id="ARBA00023284"/>
    </source>
</evidence>
<protein>
    <recommendedName>
        <fullName evidence="7">Glutaredoxin</fullName>
    </recommendedName>
</protein>
<gene>
    <name evidence="9" type="primary">grxC</name>
    <name evidence="9" type="ordered locus">BVAF_608</name>
</gene>
<keyword evidence="10" id="KW-1185">Reference proteome</keyword>
<dbReference type="OrthoDB" id="9814618at2"/>
<accession>E8Q784</accession>
<reference evidence="9 10" key="1">
    <citation type="journal article" date="2010" name="BMC Genomics">
        <title>Unprecedented loss of ammonia assimilation capability in a urease-encoding bacterial mutualist.</title>
        <authorList>
            <person name="Williams L.E."/>
            <person name="Wernegreen J.J."/>
        </authorList>
    </citation>
    <scope>NUCLEOTIDE SEQUENCE [LARGE SCALE GENOMIC DNA]</scope>
    <source>
        <strain evidence="9 10">BVAF</strain>
    </source>
</reference>
<dbReference type="InterPro" id="IPR002109">
    <property type="entry name" value="Glutaredoxin"/>
</dbReference>
<evidence type="ECO:0000313" key="10">
    <source>
        <dbReference type="Proteomes" id="UP000007464"/>
    </source>
</evidence>
<feature type="domain" description="Glutaredoxin" evidence="8">
    <location>
        <begin position="5"/>
        <end position="67"/>
    </location>
</feature>
<comment type="function">
    <text evidence="7">Has a glutathione-disulfide oxidoreductase activity in the presence of NADPH and glutathione reductase. Reduces low molecular weight disulfides and proteins.</text>
</comment>
<dbReference type="RefSeq" id="WP_013516904.1">
    <property type="nucleotide sequence ID" value="NC_014909.2"/>
</dbReference>
<dbReference type="SUPFAM" id="SSF52833">
    <property type="entry name" value="Thioredoxin-like"/>
    <property type="match status" value="1"/>
</dbReference>
<dbReference type="Pfam" id="PF00462">
    <property type="entry name" value="Glutaredoxin"/>
    <property type="match status" value="1"/>
</dbReference>
<evidence type="ECO:0000256" key="5">
    <source>
        <dbReference type="ARBA" id="ARBA00023157"/>
    </source>
</evidence>
<dbReference type="GO" id="GO:0015038">
    <property type="term" value="F:glutathione disulfide oxidoreductase activity"/>
    <property type="evidence" value="ECO:0007669"/>
    <property type="project" value="UniProtKB-UniRule"/>
</dbReference>
<dbReference type="CDD" id="cd03418">
    <property type="entry name" value="GRX_GRXb_1_3_like"/>
    <property type="match status" value="1"/>
</dbReference>
<dbReference type="NCBIfam" id="TIGR02181">
    <property type="entry name" value="GRX_bact"/>
    <property type="match status" value="1"/>
</dbReference>
<keyword evidence="5" id="KW-1015">Disulfide bond</keyword>
<dbReference type="InterPro" id="IPR036249">
    <property type="entry name" value="Thioredoxin-like_sf"/>
</dbReference>
<dbReference type="PANTHER" id="PTHR45694">
    <property type="entry name" value="GLUTAREDOXIN 2"/>
    <property type="match status" value="1"/>
</dbReference>
<keyword evidence="6 7" id="KW-0676">Redox-active center</keyword>